<accession>A0A6J4KJD3</accession>
<dbReference type="EMBL" id="CADCTZ010000067">
    <property type="protein sequence ID" value="CAA9306552.1"/>
    <property type="molecule type" value="Genomic_DNA"/>
</dbReference>
<protein>
    <submittedName>
        <fullName evidence="1">Uncharacterized protein</fullName>
    </submittedName>
</protein>
<proteinExistence type="predicted"/>
<reference evidence="1" key="1">
    <citation type="submission" date="2020-02" db="EMBL/GenBank/DDBJ databases">
        <authorList>
            <person name="Meier V. D."/>
        </authorList>
    </citation>
    <scope>NUCLEOTIDE SEQUENCE</scope>
    <source>
        <strain evidence="1">AVDCRST_MAG84</strain>
    </source>
</reference>
<name>A0A6J4KJD3_9CYAN</name>
<organism evidence="1">
    <name type="scientific">uncultured Microcoleus sp</name>
    <dbReference type="NCBI Taxonomy" id="259945"/>
    <lineage>
        <taxon>Bacteria</taxon>
        <taxon>Bacillati</taxon>
        <taxon>Cyanobacteriota</taxon>
        <taxon>Cyanophyceae</taxon>
        <taxon>Oscillatoriophycideae</taxon>
        <taxon>Oscillatoriales</taxon>
        <taxon>Microcoleaceae</taxon>
        <taxon>Microcoleus</taxon>
        <taxon>environmental samples</taxon>
    </lineage>
</organism>
<sequence length="118" mass="13771">MTLTYFNIFLISMASQRQFSVKLEDGVFVGSPRRGDRPDPAKPIARSYLSLPLKPIPHYQFPITNSPLPIPSYERHFFEYYRYFYLCHHRFNIVGAPIQLARSRTCDRHFLPVGASHP</sequence>
<gene>
    <name evidence="1" type="ORF">AVDCRST_MAG84-479</name>
</gene>
<dbReference type="AlphaFoldDB" id="A0A6J4KJD3"/>
<evidence type="ECO:0000313" key="1">
    <source>
        <dbReference type="EMBL" id="CAA9306552.1"/>
    </source>
</evidence>